<protein>
    <recommendedName>
        <fullName evidence="7">Efficient mitochondria targeting-associated protein 19</fullName>
    </recommendedName>
</protein>
<feature type="transmembrane region" description="Helical" evidence="7">
    <location>
        <begin position="12"/>
        <end position="33"/>
    </location>
</feature>
<evidence type="ECO:0000256" key="1">
    <source>
        <dbReference type="ARBA" id="ARBA00004477"/>
    </source>
</evidence>
<comment type="similarity">
    <text evidence="2">Belongs to the TMEM97/sigma-2 receptor family.</text>
</comment>
<dbReference type="PIRSF" id="PIRSF031032">
    <property type="entry name" value="TMP_97_prd"/>
    <property type="match status" value="1"/>
</dbReference>
<evidence type="ECO:0000256" key="4">
    <source>
        <dbReference type="ARBA" id="ARBA00022824"/>
    </source>
</evidence>
<evidence type="ECO:0000256" key="3">
    <source>
        <dbReference type="ARBA" id="ARBA00022692"/>
    </source>
</evidence>
<feature type="transmembrane region" description="Helical" evidence="7">
    <location>
        <begin position="122"/>
        <end position="146"/>
    </location>
</feature>
<dbReference type="InterPro" id="IPR033118">
    <property type="entry name" value="EXPERA"/>
</dbReference>
<proteinExistence type="inferred from homology"/>
<evidence type="ECO:0000256" key="2">
    <source>
        <dbReference type="ARBA" id="ARBA00009096"/>
    </source>
</evidence>
<feature type="transmembrane region" description="Helical" evidence="7">
    <location>
        <begin position="61"/>
        <end position="83"/>
    </location>
</feature>
<dbReference type="Proteomes" id="UP001623330">
    <property type="component" value="Unassembled WGS sequence"/>
</dbReference>
<organism evidence="9 10">
    <name type="scientific">Nakaseomyces bracarensis</name>
    <dbReference type="NCBI Taxonomy" id="273131"/>
    <lineage>
        <taxon>Eukaryota</taxon>
        <taxon>Fungi</taxon>
        <taxon>Dikarya</taxon>
        <taxon>Ascomycota</taxon>
        <taxon>Saccharomycotina</taxon>
        <taxon>Saccharomycetes</taxon>
        <taxon>Saccharomycetales</taxon>
        <taxon>Saccharomycetaceae</taxon>
        <taxon>Nakaseomyces</taxon>
    </lineage>
</organism>
<evidence type="ECO:0000256" key="7">
    <source>
        <dbReference type="PIRNR" id="PIRNR031032"/>
    </source>
</evidence>
<keyword evidence="10" id="KW-1185">Reference proteome</keyword>
<dbReference type="InterPro" id="IPR016964">
    <property type="entry name" value="Sigma2_recept"/>
</dbReference>
<dbReference type="Pfam" id="PF05241">
    <property type="entry name" value="EBP"/>
    <property type="match status" value="1"/>
</dbReference>
<keyword evidence="6 7" id="KW-0472">Membrane</keyword>
<keyword evidence="5 7" id="KW-1133">Transmembrane helix</keyword>
<dbReference type="PANTHER" id="PTHR31204:SF1">
    <property type="entry name" value="SIGMA INTRACELLULAR RECEPTOR 2"/>
    <property type="match status" value="1"/>
</dbReference>
<dbReference type="PROSITE" id="PS51751">
    <property type="entry name" value="EXPERA"/>
    <property type="match status" value="1"/>
</dbReference>
<dbReference type="PANTHER" id="PTHR31204">
    <property type="entry name" value="SIGMA INTRACELLULAR RECEPTOR 2"/>
    <property type="match status" value="1"/>
</dbReference>
<keyword evidence="3 7" id="KW-0812">Transmembrane</keyword>
<gene>
    <name evidence="9" type="ORF">RNJ44_02424</name>
</gene>
<evidence type="ECO:0000259" key="8">
    <source>
        <dbReference type="PROSITE" id="PS51751"/>
    </source>
</evidence>
<comment type="subcellular location">
    <subcellularLocation>
        <location evidence="1">Endoplasmic reticulum membrane</location>
        <topology evidence="1">Multi-pass membrane protein</topology>
    </subcellularLocation>
</comment>
<evidence type="ECO:0000256" key="6">
    <source>
        <dbReference type="ARBA" id="ARBA00023136"/>
    </source>
</evidence>
<sequence length="180" mass="21273">MFGRLRSWEEKLYYYYSLVHIPITVLIDSSVVVPEKFQLLPGLVRFHVEQNHDYLLYEKPAVLRCFVWLELIVQLPLFVYFAWEFRQLWSLRGQDKKLAKDGVVSDVGSQIESRTRRLYRLLYLYGVNAASTTLWCIYMVCMHGYYPATGEPLSTPDLVNLVFVYLPTFIIPARLIFLKY</sequence>
<feature type="domain" description="EXPERA" evidence="8">
    <location>
        <begin position="9"/>
        <end position="176"/>
    </location>
</feature>
<reference evidence="9 10" key="1">
    <citation type="submission" date="2024-05" db="EMBL/GenBank/DDBJ databases">
        <title>Long read based assembly of the Candida bracarensis genome reveals expanded adhesin content.</title>
        <authorList>
            <person name="Marcet-Houben M."/>
            <person name="Ksiezopolska E."/>
            <person name="Gabaldon T."/>
        </authorList>
    </citation>
    <scope>NUCLEOTIDE SEQUENCE [LARGE SCALE GENOMIC DNA]</scope>
    <source>
        <strain evidence="9 10">CBM6</strain>
    </source>
</reference>
<evidence type="ECO:0000256" key="5">
    <source>
        <dbReference type="ARBA" id="ARBA00022989"/>
    </source>
</evidence>
<dbReference type="InterPro" id="IPR051987">
    <property type="entry name" value="Sigma-2_receptor-like"/>
</dbReference>
<accession>A0ABR4NLN1</accession>
<evidence type="ECO:0000313" key="10">
    <source>
        <dbReference type="Proteomes" id="UP001623330"/>
    </source>
</evidence>
<name>A0ABR4NLN1_9SACH</name>
<feature type="transmembrane region" description="Helical" evidence="7">
    <location>
        <begin position="158"/>
        <end position="177"/>
    </location>
</feature>
<keyword evidence="4 7" id="KW-0256">Endoplasmic reticulum</keyword>
<dbReference type="EMBL" id="JBEVYD010000013">
    <property type="protein sequence ID" value="KAL3228479.1"/>
    <property type="molecule type" value="Genomic_DNA"/>
</dbReference>
<comment type="caution">
    <text evidence="9">The sequence shown here is derived from an EMBL/GenBank/DDBJ whole genome shotgun (WGS) entry which is preliminary data.</text>
</comment>
<evidence type="ECO:0000313" key="9">
    <source>
        <dbReference type="EMBL" id="KAL3228479.1"/>
    </source>
</evidence>